<dbReference type="RefSeq" id="WP_258846390.1">
    <property type="nucleotide sequence ID" value="NZ_JANUGX010000018.1"/>
</dbReference>
<dbReference type="Proteomes" id="UP001205560">
    <property type="component" value="Unassembled WGS sequence"/>
</dbReference>
<keyword evidence="4" id="KW-1185">Reference proteome</keyword>
<feature type="signal peptide" evidence="1">
    <location>
        <begin position="1"/>
        <end position="23"/>
    </location>
</feature>
<feature type="domain" description="Ice-binding protein C-terminal" evidence="2">
    <location>
        <begin position="186"/>
        <end position="208"/>
    </location>
</feature>
<evidence type="ECO:0000256" key="1">
    <source>
        <dbReference type="SAM" id="SignalP"/>
    </source>
</evidence>
<evidence type="ECO:0000313" key="4">
    <source>
        <dbReference type="Proteomes" id="UP001205560"/>
    </source>
</evidence>
<dbReference type="Pfam" id="PF07589">
    <property type="entry name" value="PEP-CTERM"/>
    <property type="match status" value="1"/>
</dbReference>
<dbReference type="InterPro" id="IPR013424">
    <property type="entry name" value="Ice-binding_C"/>
</dbReference>
<sequence>MKKYIGTLALAASLIAFALPASAEWLNVYQSTEPTKGALGQDWTASWVDGWNVSEGPSDLKIDDKGFSYWYLGGGFWYGTMTQTYVFTTTAARTESLTLGIDLSSNEQWDGSATSMYIWQGNTANRTLLAGATADAVEHASHTLNLTAGQEWGFMAVSGSIDDTPYNTGRVYGSFIITDASTQSEVPEPASLALLGLGMLGAACARRRKA</sequence>
<organism evidence="3 4">
    <name type="scientific">Massilia norwichensis</name>
    <dbReference type="NCBI Taxonomy" id="1442366"/>
    <lineage>
        <taxon>Bacteria</taxon>
        <taxon>Pseudomonadati</taxon>
        <taxon>Pseudomonadota</taxon>
        <taxon>Betaproteobacteria</taxon>
        <taxon>Burkholderiales</taxon>
        <taxon>Oxalobacteraceae</taxon>
        <taxon>Telluria group</taxon>
        <taxon>Massilia</taxon>
    </lineage>
</organism>
<evidence type="ECO:0000259" key="2">
    <source>
        <dbReference type="Pfam" id="PF07589"/>
    </source>
</evidence>
<evidence type="ECO:0000313" key="3">
    <source>
        <dbReference type="EMBL" id="MCS0590614.1"/>
    </source>
</evidence>
<comment type="caution">
    <text evidence="3">The sequence shown here is derived from an EMBL/GenBank/DDBJ whole genome shotgun (WGS) entry which is preliminary data.</text>
</comment>
<feature type="chain" id="PRO_5045291923" evidence="1">
    <location>
        <begin position="24"/>
        <end position="210"/>
    </location>
</feature>
<name>A0ABT2A8T4_9BURK</name>
<keyword evidence="1" id="KW-0732">Signal</keyword>
<gene>
    <name evidence="3" type="ORF">NX782_15570</name>
</gene>
<protein>
    <submittedName>
        <fullName evidence="3">PEP-CTERM sorting domain-containing protein</fullName>
    </submittedName>
</protein>
<accession>A0ABT2A8T4</accession>
<reference evidence="3 4" key="1">
    <citation type="submission" date="2022-08" db="EMBL/GenBank/DDBJ databases">
        <title>Reclassification of Massilia species as members of the genera Telluria, Duganella, Pseudoduganella, Mokoshia gen. nov. and Zemynaea gen. nov. using orthogonal and non-orthogonal genome-based approaches.</title>
        <authorList>
            <person name="Bowman J.P."/>
        </authorList>
    </citation>
    <scope>NUCLEOTIDE SEQUENCE [LARGE SCALE GENOMIC DNA]</scope>
    <source>
        <strain evidence="3 4">LMG 28164</strain>
    </source>
</reference>
<proteinExistence type="predicted"/>
<dbReference type="NCBIfam" id="TIGR02595">
    <property type="entry name" value="PEP_CTERM"/>
    <property type="match status" value="1"/>
</dbReference>
<dbReference type="EMBL" id="JANUGX010000018">
    <property type="protein sequence ID" value="MCS0590614.1"/>
    <property type="molecule type" value="Genomic_DNA"/>
</dbReference>